<feature type="transmembrane region" description="Helical" evidence="6">
    <location>
        <begin position="18"/>
        <end position="44"/>
    </location>
</feature>
<dbReference type="PANTHER" id="PTHR33529">
    <property type="entry name" value="SLR0882 PROTEIN-RELATED"/>
    <property type="match status" value="1"/>
</dbReference>
<feature type="transmembrane region" description="Helical" evidence="6">
    <location>
        <begin position="589"/>
        <end position="609"/>
    </location>
</feature>
<dbReference type="AlphaFoldDB" id="A0A0P0LKX1"/>
<evidence type="ECO:0000256" key="3">
    <source>
        <dbReference type="ARBA" id="ARBA00022692"/>
    </source>
</evidence>
<gene>
    <name evidence="7" type="ORF">BvMPK_3838</name>
</gene>
<dbReference type="PANTHER" id="PTHR33529:SF6">
    <property type="entry name" value="YJGP_YJGQ FAMILY PERMEASE"/>
    <property type="match status" value="1"/>
</dbReference>
<name>A0A0P0LKX1_PHOVU</name>
<evidence type="ECO:0000256" key="4">
    <source>
        <dbReference type="ARBA" id="ARBA00022989"/>
    </source>
</evidence>
<dbReference type="GO" id="GO:0043190">
    <property type="term" value="C:ATP-binding cassette (ABC) transporter complex"/>
    <property type="evidence" value="ECO:0007669"/>
    <property type="project" value="TreeGrafter"/>
</dbReference>
<dbReference type="GO" id="GO:0015920">
    <property type="term" value="P:lipopolysaccharide transport"/>
    <property type="evidence" value="ECO:0007669"/>
    <property type="project" value="TreeGrafter"/>
</dbReference>
<evidence type="ECO:0000256" key="5">
    <source>
        <dbReference type="ARBA" id="ARBA00023136"/>
    </source>
</evidence>
<sequence>MIVAQNEIMLRIKKLDIFILKSFLMLFIGTFFICLFIFMMQFLWRYVDELVGKGLEMSVLAQFFFYSALTLIPLSLPLAILLAALMTFGNFGERYELLSMKAAGIPLLRIIRPLIIFCTFLCCTSFYFQNVIAPKAQIKLLTLLVSMKQTSPELDIPEGVFYDEIEGYNIYVKQKDRETGMLKDVLIYNFSDGFENAHIIWASEGKMEMTADKQHLYLHLYNGEQFENLKSQTISSNNVPYRRETFREKHTIIEFDGGFNMVDGSFLSDRSDSKNMIEISQSIDSLNHRADSLGRSMYNEIKASTYRNIVLSKTDSAKIVETNNKINVDSLFNSYTLAEKDKTLGSAADRTEALASEWSMKSYQTTDADNNIRKHEADWHKKITLSLSCLIFFFIGAPLGAIIRKGGLGMPVVVSVLIFVIYYIIDSGATRVAKSGEMNMVLGVWMSTIVLAPIGAFFTYKSNNDSVVFNAEVYINFFRMLLGLRPSRHVFKKEVIIEDPDYPRIQTELEKLCNICNEYAIKHRLADAPNYIRIFTNKGHDDVIADISAKMELLIEELSNSKDGVLLEYLNKYPILSTKAHKSPFDNQWLNLLAGIIVPIGLFFYFRIWRFSIRLDKDLKNIIKTNREIQERINNKSFII</sequence>
<reference evidence="8" key="1">
    <citation type="submission" date="2015-10" db="EMBL/GenBank/DDBJ databases">
        <title>Extensive mobilome-driven genome diversification in gut-associated Bacteroides vulgatus mpk.</title>
        <authorList>
            <person name="Beier S."/>
            <person name="Lange A."/>
            <person name="Huson D.H."/>
            <person name="Frick J.-S."/>
            <person name="Autenrieth I.B."/>
        </authorList>
    </citation>
    <scope>NUCLEOTIDE SEQUENCE [LARGE SCALE GENOMIC DNA]</scope>
    <source>
        <strain evidence="8">mpk</strain>
    </source>
</reference>
<feature type="transmembrane region" description="Helical" evidence="6">
    <location>
        <begin position="64"/>
        <end position="89"/>
    </location>
</feature>
<dbReference type="PATRIC" id="fig|821.40.peg.4602"/>
<reference evidence="7 8" key="2">
    <citation type="journal article" date="2016" name="Genome Biol. Evol.">
        <title>Extensive mobilome-driven genome diversification in mouse gut-associated Bacteroides vulgatus mpk.</title>
        <authorList>
            <person name="Lange A."/>
            <person name="Beier S."/>
            <person name="Steimle A."/>
            <person name="Autenrieth I.B."/>
            <person name="Huson D.H."/>
            <person name="Frick J.S."/>
        </authorList>
    </citation>
    <scope>NUCLEOTIDE SEQUENCE [LARGE SCALE GENOMIC DNA]</scope>
    <source>
        <strain evidence="8">mpk</strain>
    </source>
</reference>
<proteinExistence type="predicted"/>
<evidence type="ECO:0000313" key="8">
    <source>
        <dbReference type="Proteomes" id="UP000061587"/>
    </source>
</evidence>
<organism evidence="7 8">
    <name type="scientific">Phocaeicola vulgatus</name>
    <name type="common">Bacteroides vulgatus</name>
    <dbReference type="NCBI Taxonomy" id="821"/>
    <lineage>
        <taxon>Bacteria</taxon>
        <taxon>Pseudomonadati</taxon>
        <taxon>Bacteroidota</taxon>
        <taxon>Bacteroidia</taxon>
        <taxon>Bacteroidales</taxon>
        <taxon>Bacteroidaceae</taxon>
        <taxon>Phocaeicola</taxon>
    </lineage>
</organism>
<keyword evidence="5 6" id="KW-0472">Membrane</keyword>
<keyword evidence="2" id="KW-1003">Cell membrane</keyword>
<comment type="subcellular location">
    <subcellularLocation>
        <location evidence="1">Cell membrane</location>
        <topology evidence="1">Multi-pass membrane protein</topology>
    </subcellularLocation>
</comment>
<feature type="transmembrane region" description="Helical" evidence="6">
    <location>
        <begin position="408"/>
        <end position="425"/>
    </location>
</feature>
<dbReference type="Pfam" id="PF03739">
    <property type="entry name" value="LptF_LptG"/>
    <property type="match status" value="1"/>
</dbReference>
<keyword evidence="3 6" id="KW-0812">Transmembrane</keyword>
<evidence type="ECO:0000256" key="2">
    <source>
        <dbReference type="ARBA" id="ARBA00022475"/>
    </source>
</evidence>
<dbReference type="Proteomes" id="UP000061587">
    <property type="component" value="Chromosome"/>
</dbReference>
<evidence type="ECO:0000256" key="6">
    <source>
        <dbReference type="SAM" id="Phobius"/>
    </source>
</evidence>
<evidence type="ECO:0000313" key="7">
    <source>
        <dbReference type="EMBL" id="ALK86396.1"/>
    </source>
</evidence>
<feature type="transmembrane region" description="Helical" evidence="6">
    <location>
        <begin position="440"/>
        <end position="460"/>
    </location>
</feature>
<feature type="transmembrane region" description="Helical" evidence="6">
    <location>
        <begin position="383"/>
        <end position="401"/>
    </location>
</feature>
<dbReference type="InterPro" id="IPR005495">
    <property type="entry name" value="LptG/LptF_permease"/>
</dbReference>
<protein>
    <submittedName>
        <fullName evidence="7">Permease YjgP/YjgQ Family Protein</fullName>
    </submittedName>
</protein>
<keyword evidence="4 6" id="KW-1133">Transmembrane helix</keyword>
<dbReference type="EMBL" id="CP013020">
    <property type="protein sequence ID" value="ALK86396.1"/>
    <property type="molecule type" value="Genomic_DNA"/>
</dbReference>
<accession>A0A0P0LKX1</accession>
<evidence type="ECO:0000256" key="1">
    <source>
        <dbReference type="ARBA" id="ARBA00004651"/>
    </source>
</evidence>